<evidence type="ECO:0000256" key="2">
    <source>
        <dbReference type="SAM" id="MobiDB-lite"/>
    </source>
</evidence>
<dbReference type="AlphaFoldDB" id="A0A371E755"/>
<feature type="compositionally biased region" description="Polar residues" evidence="2">
    <location>
        <begin position="445"/>
        <end position="456"/>
    </location>
</feature>
<dbReference type="EMBL" id="QJKJ01015847">
    <property type="protein sequence ID" value="RDX61876.1"/>
    <property type="molecule type" value="Genomic_DNA"/>
</dbReference>
<evidence type="ECO:0000313" key="5">
    <source>
        <dbReference type="Proteomes" id="UP000257109"/>
    </source>
</evidence>
<dbReference type="InterPro" id="IPR007321">
    <property type="entry name" value="Transposase_28"/>
</dbReference>
<feature type="domain" description="Transposase (putative) gypsy type" evidence="3">
    <location>
        <begin position="248"/>
        <end position="306"/>
    </location>
</feature>
<feature type="coiled-coil region" evidence="1">
    <location>
        <begin position="678"/>
        <end position="740"/>
    </location>
</feature>
<feature type="compositionally biased region" description="Basic and acidic residues" evidence="2">
    <location>
        <begin position="420"/>
        <end position="429"/>
    </location>
</feature>
<dbReference type="Proteomes" id="UP000257109">
    <property type="component" value="Unassembled WGS sequence"/>
</dbReference>
<feature type="compositionally biased region" description="Polar residues" evidence="2">
    <location>
        <begin position="126"/>
        <end position="135"/>
    </location>
</feature>
<dbReference type="OrthoDB" id="1436780at2759"/>
<feature type="region of interest" description="Disordered" evidence="2">
    <location>
        <begin position="123"/>
        <end position="156"/>
    </location>
</feature>
<feature type="non-terminal residue" evidence="4">
    <location>
        <position position="1"/>
    </location>
</feature>
<name>A0A371E755_MUCPR</name>
<accession>A0A371E755</accession>
<sequence>MFATWVRPMVSSLLSRVTLGFSSKCRWISSFESPRVTCINCHNHQGACSRGVSSFPFLLLLQASLSTISFRLLSSALSFVSLVYLRTYSQFSSSSSLPRHGTLSQGLLLTLALLSTGNLFEDAPGTSAQGDQSPAESIPRGRPEAPGGEPSPSSSSSYITYPFEIWYRDDSRDSRTDEPYAWVDDEVKKTFTQLNRSSSLLGMAKAICQKGPWSVRVSPCRAGESVNISSPTEGKPFFYLYDTLHSKLGIRLPFSHFERAVLQALNVAPTQLHPNGWAYVRAFELLCEDLGKAPSLGVFFWFYTVKKTEKVGWTSLCSRPKRKLFQPFLASYKKFKTQFFKVTPGDVGPNLLVDRAGRPFFPLYWTHQPAVSITVNLDDLDSWEKVFAKELGELPLLPSAKIIKGDDYSSNVLRELKRKAAERAEKEKQSTTSAEPIAAAEPSSQQATTEADSDTASLVVVREAAHEPAGAEAEEVVSGSPLRFDEPASDAQAALDTQEVQEVEEERPLKRRIVENPAVVGAEVDGGLQASPGFQWDSLLSGVPSSSTRGPPLLLGQAVDQGLGSSENNQVKELGVAGTCKIVQQHAAYALIFARAAEKEFGKLESHCRSYEKRAAKFETDFLNASKACTEAEIKINSYRSATASLEEDLQRTVAKNKDLTSANYELNTAVGYANSRAEVLQKENEDLGSSLQSLREELASAESSLKQASEDVQSRDETIRLLKQTIEAQNQKIEEQEGTVIKMGGDIVEQFEAGFAKALGQVQFLHPNINVSEADPFKDLIDGQLVLAPSPPDSPAAE</sequence>
<proteinExistence type="predicted"/>
<feature type="region of interest" description="Disordered" evidence="2">
    <location>
        <begin position="420"/>
        <end position="506"/>
    </location>
</feature>
<dbReference type="PANTHER" id="PTHR31099">
    <property type="entry name" value="OS06G0165300 PROTEIN"/>
    <property type="match status" value="1"/>
</dbReference>
<comment type="caution">
    <text evidence="4">The sequence shown here is derived from an EMBL/GenBank/DDBJ whole genome shotgun (WGS) entry which is preliminary data.</text>
</comment>
<evidence type="ECO:0000256" key="1">
    <source>
        <dbReference type="SAM" id="Coils"/>
    </source>
</evidence>
<evidence type="ECO:0000259" key="3">
    <source>
        <dbReference type="Pfam" id="PF04195"/>
    </source>
</evidence>
<gene>
    <name evidence="4" type="ORF">CR513_59852</name>
</gene>
<evidence type="ECO:0000313" key="4">
    <source>
        <dbReference type="EMBL" id="RDX61876.1"/>
    </source>
</evidence>
<feature type="compositionally biased region" description="Low complexity" evidence="2">
    <location>
        <begin position="430"/>
        <end position="444"/>
    </location>
</feature>
<dbReference type="Gene3D" id="1.10.287.1490">
    <property type="match status" value="1"/>
</dbReference>
<dbReference type="SUPFAM" id="SSF57997">
    <property type="entry name" value="Tropomyosin"/>
    <property type="match status" value="1"/>
</dbReference>
<dbReference type="Pfam" id="PF04195">
    <property type="entry name" value="Transposase_28"/>
    <property type="match status" value="1"/>
</dbReference>
<reference evidence="4" key="1">
    <citation type="submission" date="2018-05" db="EMBL/GenBank/DDBJ databases">
        <title>Draft genome of Mucuna pruriens seed.</title>
        <authorList>
            <person name="Nnadi N.E."/>
            <person name="Vos R."/>
            <person name="Hasami M.H."/>
            <person name="Devisetty U.K."/>
            <person name="Aguiy J.C."/>
        </authorList>
    </citation>
    <scope>NUCLEOTIDE SEQUENCE [LARGE SCALE GENOMIC DNA]</scope>
    <source>
        <strain evidence="4">JCA_2017</strain>
    </source>
</reference>
<keyword evidence="5" id="KW-1185">Reference proteome</keyword>
<dbReference type="PANTHER" id="PTHR31099:SF28">
    <property type="entry name" value="F5J5.12"/>
    <property type="match status" value="1"/>
</dbReference>
<organism evidence="4 5">
    <name type="scientific">Mucuna pruriens</name>
    <name type="common">Velvet bean</name>
    <name type="synonym">Dolichos pruriens</name>
    <dbReference type="NCBI Taxonomy" id="157652"/>
    <lineage>
        <taxon>Eukaryota</taxon>
        <taxon>Viridiplantae</taxon>
        <taxon>Streptophyta</taxon>
        <taxon>Embryophyta</taxon>
        <taxon>Tracheophyta</taxon>
        <taxon>Spermatophyta</taxon>
        <taxon>Magnoliopsida</taxon>
        <taxon>eudicotyledons</taxon>
        <taxon>Gunneridae</taxon>
        <taxon>Pentapetalae</taxon>
        <taxon>rosids</taxon>
        <taxon>fabids</taxon>
        <taxon>Fabales</taxon>
        <taxon>Fabaceae</taxon>
        <taxon>Papilionoideae</taxon>
        <taxon>50 kb inversion clade</taxon>
        <taxon>NPAAA clade</taxon>
        <taxon>indigoferoid/millettioid clade</taxon>
        <taxon>Phaseoleae</taxon>
        <taxon>Mucuna</taxon>
    </lineage>
</organism>
<protein>
    <recommendedName>
        <fullName evidence="3">Transposase (putative) gypsy type domain-containing protein</fullName>
    </recommendedName>
</protein>
<keyword evidence="1" id="KW-0175">Coiled coil</keyword>
<feature type="compositionally biased region" description="Low complexity" evidence="2">
    <location>
        <begin position="144"/>
        <end position="156"/>
    </location>
</feature>